<feature type="transmembrane region" description="Helical" evidence="1">
    <location>
        <begin position="43"/>
        <end position="61"/>
    </location>
</feature>
<dbReference type="Proteomes" id="UP000642809">
    <property type="component" value="Unassembled WGS sequence"/>
</dbReference>
<dbReference type="PANTHER" id="PTHR28008">
    <property type="entry name" value="DOMAIN PROTEIN, PUTATIVE (AFU_ORTHOLOGUE AFUA_3G10980)-RELATED"/>
    <property type="match status" value="1"/>
</dbReference>
<keyword evidence="1" id="KW-1133">Transmembrane helix</keyword>
<dbReference type="Pfam" id="PF04892">
    <property type="entry name" value="VanZ"/>
    <property type="match status" value="1"/>
</dbReference>
<comment type="caution">
    <text evidence="3">The sequence shown here is derived from an EMBL/GenBank/DDBJ whole genome shotgun (WGS) entry which is preliminary data.</text>
</comment>
<dbReference type="PANTHER" id="PTHR28008:SF1">
    <property type="entry name" value="DOMAIN PROTEIN, PUTATIVE (AFU_ORTHOLOGUE AFUA_3G10980)-RELATED"/>
    <property type="match status" value="1"/>
</dbReference>
<reference evidence="3" key="1">
    <citation type="journal article" date="2014" name="Int. J. Syst. Evol. Microbiol.">
        <title>Complete genome sequence of Corynebacterium casei LMG S-19264T (=DSM 44701T), isolated from a smear-ripened cheese.</title>
        <authorList>
            <consortium name="US DOE Joint Genome Institute (JGI-PGF)"/>
            <person name="Walter F."/>
            <person name="Albersmeier A."/>
            <person name="Kalinowski J."/>
            <person name="Ruckert C."/>
        </authorList>
    </citation>
    <scope>NUCLEOTIDE SEQUENCE</scope>
    <source>
        <strain evidence="3">KCTC 23224</strain>
    </source>
</reference>
<evidence type="ECO:0000256" key="1">
    <source>
        <dbReference type="SAM" id="Phobius"/>
    </source>
</evidence>
<feature type="transmembrane region" description="Helical" evidence="1">
    <location>
        <begin position="12"/>
        <end position="31"/>
    </location>
</feature>
<accession>A0A8J3G584</accession>
<dbReference type="InterPro" id="IPR006976">
    <property type="entry name" value="VanZ-like"/>
</dbReference>
<feature type="transmembrane region" description="Helical" evidence="1">
    <location>
        <begin position="105"/>
        <end position="125"/>
    </location>
</feature>
<feature type="transmembrane region" description="Helical" evidence="1">
    <location>
        <begin position="73"/>
        <end position="93"/>
    </location>
</feature>
<evidence type="ECO:0000313" key="4">
    <source>
        <dbReference type="Proteomes" id="UP000642809"/>
    </source>
</evidence>
<dbReference type="NCBIfam" id="NF037970">
    <property type="entry name" value="vanZ_1"/>
    <property type="match status" value="1"/>
</dbReference>
<sequence length="130" mass="14660">MGLNQQRIKPYVAIGWLIIVNLLLLTPGHNLPKGPSIPHLDKVVHISVFAVLTFLWAQVGTVDSQKKIIWEKLLTNLLVFTIIFPIFVEYVQAYVPNRSFEYEDIVANLIGGTIGFIGFIILYKVKPSLV</sequence>
<proteinExistence type="predicted"/>
<feature type="domain" description="VanZ-like" evidence="2">
    <location>
        <begin position="40"/>
        <end position="122"/>
    </location>
</feature>
<evidence type="ECO:0000259" key="2">
    <source>
        <dbReference type="Pfam" id="PF04892"/>
    </source>
</evidence>
<organism evidence="3 4">
    <name type="scientific">Mongoliitalea lutea</name>
    <dbReference type="NCBI Taxonomy" id="849756"/>
    <lineage>
        <taxon>Bacteria</taxon>
        <taxon>Pseudomonadati</taxon>
        <taxon>Bacteroidota</taxon>
        <taxon>Cytophagia</taxon>
        <taxon>Cytophagales</taxon>
        <taxon>Cyclobacteriaceae</taxon>
        <taxon>Mongoliitalea</taxon>
    </lineage>
</organism>
<protein>
    <recommendedName>
        <fullName evidence="2">VanZ-like domain-containing protein</fullName>
    </recommendedName>
</protein>
<name>A0A8J3G584_9BACT</name>
<dbReference type="AlphaFoldDB" id="A0A8J3G584"/>
<evidence type="ECO:0000313" key="3">
    <source>
        <dbReference type="EMBL" id="GHB33955.1"/>
    </source>
</evidence>
<reference evidence="3" key="2">
    <citation type="submission" date="2020-09" db="EMBL/GenBank/DDBJ databases">
        <authorList>
            <person name="Sun Q."/>
            <person name="Kim S."/>
        </authorList>
    </citation>
    <scope>NUCLEOTIDE SEQUENCE</scope>
    <source>
        <strain evidence="3">KCTC 23224</strain>
    </source>
</reference>
<gene>
    <name evidence="3" type="ORF">GCM10008106_13820</name>
</gene>
<keyword evidence="4" id="KW-1185">Reference proteome</keyword>
<keyword evidence="1" id="KW-0472">Membrane</keyword>
<dbReference type="EMBL" id="BMYF01000007">
    <property type="protein sequence ID" value="GHB33955.1"/>
    <property type="molecule type" value="Genomic_DNA"/>
</dbReference>
<keyword evidence="1" id="KW-0812">Transmembrane</keyword>